<keyword evidence="2" id="KW-0067">ATP-binding</keyword>
<dbReference type="SUPFAM" id="SSF56801">
    <property type="entry name" value="Acetyl-CoA synthetase-like"/>
    <property type="match status" value="1"/>
</dbReference>
<dbReference type="RefSeq" id="WP_229723489.1">
    <property type="nucleotide sequence ID" value="NZ_BMOL01000009.1"/>
</dbReference>
<keyword evidence="1" id="KW-0547">Nucleotide-binding</keyword>
<evidence type="ECO:0000256" key="2">
    <source>
        <dbReference type="ARBA" id="ARBA00022840"/>
    </source>
</evidence>
<evidence type="ECO:0000256" key="1">
    <source>
        <dbReference type="ARBA" id="ARBA00022741"/>
    </source>
</evidence>
<comment type="caution">
    <text evidence="3">The sequence shown here is derived from an EMBL/GenBank/DDBJ whole genome shotgun (WGS) entry which is preliminary data.</text>
</comment>
<keyword evidence="4" id="KW-1185">Reference proteome</keyword>
<protein>
    <recommendedName>
        <fullName evidence="5">Long-chain acyl-CoA synthetase</fullName>
    </recommendedName>
</protein>
<dbReference type="EMBL" id="BMOL01000009">
    <property type="protein sequence ID" value="GGL83396.1"/>
    <property type="molecule type" value="Genomic_DNA"/>
</dbReference>
<dbReference type="PANTHER" id="PTHR43272">
    <property type="entry name" value="LONG-CHAIN-FATTY-ACID--COA LIGASE"/>
    <property type="match status" value="1"/>
</dbReference>
<accession>A0ABQ2GB36</accession>
<reference evidence="4" key="1">
    <citation type="journal article" date="2019" name="Int. J. Syst. Evol. Microbiol.">
        <title>The Global Catalogue of Microorganisms (GCM) 10K type strain sequencing project: providing services to taxonomists for standard genome sequencing and annotation.</title>
        <authorList>
            <consortium name="The Broad Institute Genomics Platform"/>
            <consortium name="The Broad Institute Genome Sequencing Center for Infectious Disease"/>
            <person name="Wu L."/>
            <person name="Ma J."/>
        </authorList>
    </citation>
    <scope>NUCLEOTIDE SEQUENCE [LARGE SCALE GENOMIC DNA]</scope>
    <source>
        <strain evidence="4">JCM 15442</strain>
    </source>
</reference>
<dbReference type="PANTHER" id="PTHR43272:SF33">
    <property type="entry name" value="AMP-BINDING DOMAIN-CONTAINING PROTEIN-RELATED"/>
    <property type="match status" value="1"/>
</dbReference>
<dbReference type="Gene3D" id="3.30.300.30">
    <property type="match status" value="1"/>
</dbReference>
<proteinExistence type="predicted"/>
<evidence type="ECO:0008006" key="5">
    <source>
        <dbReference type="Google" id="ProtNLM"/>
    </source>
</evidence>
<evidence type="ECO:0000313" key="3">
    <source>
        <dbReference type="EMBL" id="GGL83396.1"/>
    </source>
</evidence>
<sequence>MIDRLSDVMKTAGGETFSPQFIENRLKFSPYIKEAVAFGDGQDEVTAFLNVDPLTAGQWAEKRQIAYSTYMDLSSKPELAELILKEVEEANGRLEPHERVARFVLLYKLLDADDDELTRTGKVRRKLIREKYAPIVAALYDGSASVRVEATFKYQDGQTQRVETEVTVHRVPGMEPRLPRAGVTVAQAGA</sequence>
<name>A0ABQ2GB36_9DEIO</name>
<dbReference type="InterPro" id="IPR045851">
    <property type="entry name" value="AMP-bd_C_sf"/>
</dbReference>
<gene>
    <name evidence="3" type="ORF">GCM10010840_21460</name>
</gene>
<evidence type="ECO:0000313" key="4">
    <source>
        <dbReference type="Proteomes" id="UP000639973"/>
    </source>
</evidence>
<dbReference type="Pfam" id="PF23562">
    <property type="entry name" value="AMP-binding_C_3"/>
    <property type="match status" value="1"/>
</dbReference>
<dbReference type="Proteomes" id="UP000639973">
    <property type="component" value="Unassembled WGS sequence"/>
</dbReference>
<organism evidence="3 4">
    <name type="scientific">Deinococcus aerolatus</name>
    <dbReference type="NCBI Taxonomy" id="522487"/>
    <lineage>
        <taxon>Bacteria</taxon>
        <taxon>Thermotogati</taxon>
        <taxon>Deinococcota</taxon>
        <taxon>Deinococci</taxon>
        <taxon>Deinococcales</taxon>
        <taxon>Deinococcaceae</taxon>
        <taxon>Deinococcus</taxon>
    </lineage>
</organism>